<gene>
    <name evidence="6" type="ORF">A2Y64_04965</name>
</gene>
<dbReference type="InterPro" id="IPR044878">
    <property type="entry name" value="UbiA_sf"/>
</dbReference>
<dbReference type="EMBL" id="MFAF01000122">
    <property type="protein sequence ID" value="OGD72424.1"/>
    <property type="molecule type" value="Genomic_DNA"/>
</dbReference>
<dbReference type="InterPro" id="IPR000537">
    <property type="entry name" value="UbiA_prenyltransferase"/>
</dbReference>
<sequence length="298" mass="32774">MQKIFGLIRLMRPKQWLKNVVVFAGVVFAQLYANPAALLRSLAAFGIFCLLSGAVYALNDAVDAERDRSHPHKKNRPVASGLVSRPLAYSWSLVLAVGGLLAAWTVTPGFLIVGAIYLGLNLVYSFWAKKVVILDVLLVAFGFVLRAIGGVEALVDFSPGLKSSPWFLAVTLFLALFLALEKRRAELNSLAEGAESHRKTLSEYSTRLLDQMSAVVTTATVVAYSLYTLWPSTVERFGTEGLVYTVPFVLYGVFRYLYDVEQRRLGGNPSAILSKDFSLLVDVLLWAAAVVLVIHFKP</sequence>
<dbReference type="PANTHER" id="PTHR11048:SF5">
    <property type="entry name" value="DECAPRENYL-PHOSPHATE PHOSPHORIBOSYLTRANSFERASE"/>
    <property type="match status" value="1"/>
</dbReference>
<evidence type="ECO:0000256" key="4">
    <source>
        <dbReference type="ARBA" id="ARBA00023136"/>
    </source>
</evidence>
<feature type="transmembrane region" description="Helical" evidence="5">
    <location>
        <begin position="279"/>
        <end position="296"/>
    </location>
</feature>
<evidence type="ECO:0008006" key="8">
    <source>
        <dbReference type="Google" id="ProtNLM"/>
    </source>
</evidence>
<reference evidence="6 7" key="1">
    <citation type="journal article" date="2016" name="Nat. Commun.">
        <title>Thousands of microbial genomes shed light on interconnected biogeochemical processes in an aquifer system.</title>
        <authorList>
            <person name="Anantharaman K."/>
            <person name="Brown C.T."/>
            <person name="Hug L.A."/>
            <person name="Sharon I."/>
            <person name="Castelle C.J."/>
            <person name="Probst A.J."/>
            <person name="Thomas B.C."/>
            <person name="Singh A."/>
            <person name="Wilkins M.J."/>
            <person name="Karaoz U."/>
            <person name="Brodie E.L."/>
            <person name="Williams K.H."/>
            <person name="Hubbard S.S."/>
            <person name="Banfield J.F."/>
        </authorList>
    </citation>
    <scope>NUCLEOTIDE SEQUENCE [LARGE SCALE GENOMIC DNA]</scope>
</reference>
<protein>
    <recommendedName>
        <fullName evidence="8">Phosphoribose diphosphate--decaprenyl-phosphate phosphoribosyltransferase</fullName>
    </recommendedName>
</protein>
<evidence type="ECO:0000313" key="6">
    <source>
        <dbReference type="EMBL" id="OGD72424.1"/>
    </source>
</evidence>
<feature type="transmembrane region" description="Helical" evidence="5">
    <location>
        <begin position="208"/>
        <end position="230"/>
    </location>
</feature>
<dbReference type="STRING" id="1817816.A2Y64_04965"/>
<dbReference type="AlphaFoldDB" id="A0A1F5EZ49"/>
<feature type="transmembrane region" description="Helical" evidence="5">
    <location>
        <begin position="242"/>
        <end position="258"/>
    </location>
</feature>
<evidence type="ECO:0000313" key="7">
    <source>
        <dbReference type="Proteomes" id="UP000177187"/>
    </source>
</evidence>
<dbReference type="NCBIfam" id="NF008977">
    <property type="entry name" value="PRK12324.1-2"/>
    <property type="match status" value="1"/>
</dbReference>
<accession>A0A1F5EZ49</accession>
<organism evidence="6 7">
    <name type="scientific">Candidatus Coatesbacteria bacterium RBG_13_66_14</name>
    <dbReference type="NCBI Taxonomy" id="1817816"/>
    <lineage>
        <taxon>Bacteria</taxon>
        <taxon>Candidatus Coatesiibacteriota</taxon>
    </lineage>
</organism>
<comment type="subcellular location">
    <subcellularLocation>
        <location evidence="1">Membrane</location>
        <topology evidence="1">Multi-pass membrane protein</topology>
    </subcellularLocation>
</comment>
<proteinExistence type="predicted"/>
<evidence type="ECO:0000256" key="1">
    <source>
        <dbReference type="ARBA" id="ARBA00004141"/>
    </source>
</evidence>
<dbReference type="GO" id="GO:0016765">
    <property type="term" value="F:transferase activity, transferring alkyl or aryl (other than methyl) groups"/>
    <property type="evidence" value="ECO:0007669"/>
    <property type="project" value="InterPro"/>
</dbReference>
<dbReference type="NCBIfam" id="NF008978">
    <property type="entry name" value="PRK12324.1-4"/>
    <property type="match status" value="1"/>
</dbReference>
<name>A0A1F5EZ49_9BACT</name>
<keyword evidence="3 5" id="KW-1133">Transmembrane helix</keyword>
<keyword evidence="2 5" id="KW-0812">Transmembrane</keyword>
<evidence type="ECO:0000256" key="3">
    <source>
        <dbReference type="ARBA" id="ARBA00022989"/>
    </source>
</evidence>
<dbReference type="GO" id="GO:0009247">
    <property type="term" value="P:glycolipid biosynthetic process"/>
    <property type="evidence" value="ECO:0007669"/>
    <property type="project" value="TreeGrafter"/>
</dbReference>
<dbReference type="PANTHER" id="PTHR11048">
    <property type="entry name" value="PRENYLTRANSFERASES"/>
    <property type="match status" value="1"/>
</dbReference>
<keyword evidence="4 5" id="KW-0472">Membrane</keyword>
<dbReference type="InterPro" id="IPR039653">
    <property type="entry name" value="Prenyltransferase"/>
</dbReference>
<dbReference type="Pfam" id="PF01040">
    <property type="entry name" value="UbiA"/>
    <property type="match status" value="1"/>
</dbReference>
<dbReference type="CDD" id="cd13963">
    <property type="entry name" value="PT_UbiA_2"/>
    <property type="match status" value="1"/>
</dbReference>
<feature type="transmembrane region" description="Helical" evidence="5">
    <location>
        <begin position="163"/>
        <end position="180"/>
    </location>
</feature>
<comment type="caution">
    <text evidence="6">The sequence shown here is derived from an EMBL/GenBank/DDBJ whole genome shotgun (WGS) entry which is preliminary data.</text>
</comment>
<dbReference type="Proteomes" id="UP000177187">
    <property type="component" value="Unassembled WGS sequence"/>
</dbReference>
<evidence type="ECO:0000256" key="5">
    <source>
        <dbReference type="SAM" id="Phobius"/>
    </source>
</evidence>
<dbReference type="GO" id="GO:0005886">
    <property type="term" value="C:plasma membrane"/>
    <property type="evidence" value="ECO:0007669"/>
    <property type="project" value="TreeGrafter"/>
</dbReference>
<dbReference type="Gene3D" id="1.10.357.140">
    <property type="entry name" value="UbiA prenyltransferase"/>
    <property type="match status" value="1"/>
</dbReference>
<feature type="transmembrane region" description="Helical" evidence="5">
    <location>
        <begin position="132"/>
        <end position="151"/>
    </location>
</feature>
<feature type="transmembrane region" description="Helical" evidence="5">
    <location>
        <begin position="110"/>
        <end position="127"/>
    </location>
</feature>
<evidence type="ECO:0000256" key="2">
    <source>
        <dbReference type="ARBA" id="ARBA00022692"/>
    </source>
</evidence>